<comment type="subcellular location">
    <subcellularLocation>
        <location evidence="1">Cytoplasm</location>
        <location evidence="1">Cytoskeleton</location>
        <location evidence="1">Flagellum axoneme</location>
    </subcellularLocation>
</comment>
<proteinExistence type="inferred from homology"/>
<evidence type="ECO:0000256" key="11">
    <source>
        <dbReference type="SAM" id="MobiDB-lite"/>
    </source>
</evidence>
<evidence type="ECO:0000256" key="6">
    <source>
        <dbReference type="ARBA" id="ARBA00023069"/>
    </source>
</evidence>
<evidence type="ECO:0000259" key="12">
    <source>
        <dbReference type="Pfam" id="PF14772"/>
    </source>
</evidence>
<organism evidence="14 15">
    <name type="scientific">Phoxinus phoxinus</name>
    <name type="common">Eurasian minnow</name>
    <dbReference type="NCBI Taxonomy" id="58324"/>
    <lineage>
        <taxon>Eukaryota</taxon>
        <taxon>Metazoa</taxon>
        <taxon>Chordata</taxon>
        <taxon>Craniata</taxon>
        <taxon>Vertebrata</taxon>
        <taxon>Euteleostomi</taxon>
        <taxon>Actinopterygii</taxon>
        <taxon>Neopterygii</taxon>
        <taxon>Teleostei</taxon>
        <taxon>Ostariophysi</taxon>
        <taxon>Cypriniformes</taxon>
        <taxon>Leuciscidae</taxon>
        <taxon>Phoxininae</taxon>
        <taxon>Phoxinus</taxon>
    </lineage>
</organism>
<evidence type="ECO:0000256" key="7">
    <source>
        <dbReference type="ARBA" id="ARBA00023273"/>
    </source>
</evidence>
<evidence type="ECO:0000256" key="3">
    <source>
        <dbReference type="ARBA" id="ARBA00013815"/>
    </source>
</evidence>
<protein>
    <recommendedName>
        <fullName evidence="3">Dynein regulatory complex protein 1</fullName>
    </recommendedName>
    <alternativeName>
        <fullName evidence="8">Coiled-coil domain-containing protein 164</fullName>
    </alternativeName>
</protein>
<evidence type="ECO:0000313" key="14">
    <source>
        <dbReference type="EMBL" id="KAK7150871.1"/>
    </source>
</evidence>
<feature type="region of interest" description="Disordered" evidence="11">
    <location>
        <begin position="1"/>
        <end position="72"/>
    </location>
</feature>
<evidence type="ECO:0000313" key="15">
    <source>
        <dbReference type="Proteomes" id="UP001364617"/>
    </source>
</evidence>
<feature type="compositionally biased region" description="Basic and acidic residues" evidence="11">
    <location>
        <begin position="51"/>
        <end position="72"/>
    </location>
</feature>
<dbReference type="Proteomes" id="UP001364617">
    <property type="component" value="Unassembled WGS sequence"/>
</dbReference>
<feature type="coiled-coil region" evidence="10">
    <location>
        <begin position="326"/>
        <end position="378"/>
    </location>
</feature>
<comment type="function">
    <text evidence="9">Component of the nexin-dynein regulatory complex (N-DRC) a key regulator of ciliary/flagellar motility which maintains the alignment and integrity of the distal axoneme and regulates microtubule sliding in motile axonemes. Plays a critical role in the assembly of N-DRC and also stabilizes the assembly of multiple inner dynein arms and radial spokes. Coassembles with CCDC65/DRC2 to form a central scaffold needed for assembly of the N-DRC and its attachment to the outer doublet microtubules.</text>
</comment>
<evidence type="ECO:0000256" key="10">
    <source>
        <dbReference type="SAM" id="Coils"/>
    </source>
</evidence>
<dbReference type="GO" id="GO:0003352">
    <property type="term" value="P:regulation of cilium movement"/>
    <property type="evidence" value="ECO:0007669"/>
    <property type="project" value="TreeGrafter"/>
</dbReference>
<evidence type="ECO:0000256" key="2">
    <source>
        <dbReference type="ARBA" id="ARBA00009688"/>
    </source>
</evidence>
<comment type="similarity">
    <text evidence="2">Belongs to the DRC1 family.</text>
</comment>
<dbReference type="GO" id="GO:0060285">
    <property type="term" value="P:cilium-dependent cell motility"/>
    <property type="evidence" value="ECO:0007669"/>
    <property type="project" value="TreeGrafter"/>
</dbReference>
<dbReference type="InterPro" id="IPR039505">
    <property type="entry name" value="DRC1/2_N"/>
</dbReference>
<dbReference type="Pfam" id="PF14775">
    <property type="entry name" value="NYD-SP28_assoc"/>
    <property type="match status" value="1"/>
</dbReference>
<reference evidence="14 15" key="1">
    <citation type="submission" date="2024-02" db="EMBL/GenBank/DDBJ databases">
        <title>Chromosome-level genome assembly of the Eurasian Minnow (Phoxinus phoxinus).</title>
        <authorList>
            <person name="Oriowo T.O."/>
            <person name="Martin S."/>
            <person name="Stange M."/>
            <person name="Chrysostomakis Y."/>
            <person name="Brown T."/>
            <person name="Winkler S."/>
            <person name="Kukowka S."/>
            <person name="Myers E.W."/>
            <person name="Bohne A."/>
        </authorList>
    </citation>
    <scope>NUCLEOTIDE SEQUENCE [LARGE SCALE GENOMIC DNA]</scope>
    <source>
        <strain evidence="14">ZFMK-TIS-60720</strain>
        <tissue evidence="14">Whole Organism</tissue>
    </source>
</reference>
<evidence type="ECO:0000256" key="4">
    <source>
        <dbReference type="ARBA" id="ARBA00022846"/>
    </source>
</evidence>
<dbReference type="GO" id="GO:0070286">
    <property type="term" value="P:axonemal dynein complex assembly"/>
    <property type="evidence" value="ECO:0007669"/>
    <property type="project" value="InterPro"/>
</dbReference>
<keyword evidence="5 10" id="KW-0175">Coiled coil</keyword>
<evidence type="ECO:0000259" key="13">
    <source>
        <dbReference type="Pfam" id="PF14775"/>
    </source>
</evidence>
<evidence type="ECO:0000256" key="1">
    <source>
        <dbReference type="ARBA" id="ARBA00004611"/>
    </source>
</evidence>
<feature type="coiled-coil region" evidence="10">
    <location>
        <begin position="112"/>
        <end position="202"/>
    </location>
</feature>
<gene>
    <name evidence="14" type="ORF">R3I93_011965</name>
</gene>
<keyword evidence="6" id="KW-0969">Cilium</keyword>
<dbReference type="PANTHER" id="PTHR21625">
    <property type="entry name" value="NYD-SP28 PROTEIN"/>
    <property type="match status" value="1"/>
</dbReference>
<dbReference type="InterPro" id="IPR039750">
    <property type="entry name" value="DRC1/DRC2"/>
</dbReference>
<keyword evidence="4" id="KW-0282">Flagellum</keyword>
<dbReference type="PANTHER" id="PTHR21625:SF1">
    <property type="entry name" value="DYNEIN REGULATORY COMPLEX PROTEIN 1"/>
    <property type="match status" value="1"/>
</dbReference>
<accession>A0AAN9H332</accession>
<name>A0AAN9H332_9TELE</name>
<sequence length="695" mass="81241">MHQPELFAGDEADEPGPSVESTNQEERITARRIRIAARNEAKTRQLLGEDSQGKEDIKEETRKSQKEVEQRERHMAKLKSDGLEMVTNIQVAADARESDRRKEQEEACRLRREILENEAKSSQEKFEEITRKWTDAKMKQTPLDLRDALNNQQQLCEQITADKNKLISELQQELKASDDRYVKDLKRQVNDIDLLTERMEEQVSSLKKSYREDLQLIENSFDEERRTLLTKNRKKWEHQMKERSEKELRNMMKGLNLLEEYEDLLQKLRVQTAEEYNIDKISLDTEVQDLRKKVQQVKFDCHVKEEKLHYNFEVLKKREEENTILKSQMKRKIIRMQDVLNNLKSKCGNQEKQSKAENQSLSNDYARIKQQYRDMQKKARHFAALDAEHFEKLWLICEDEVKALAHRALETDRIIHEQQLGLPWVSPLVPFMERSGPIKQQTIRTATQTAADILQDDTRGHLLEESEGLENTGGGVNRRTVKRILELLCDEMGFLVESKLLKLLSHLEKNEQSLIKLDAIFSAIGIESEVDAYKMAEFFMNYTQHGGEQREHMEEEETTSEQGESVEELSDLIHPNDLLLALKDFTGQYCRPYDVQASQKSSVLGLEMRDDSEDEAYWESIANVMPESKLKLWSALDTALNKYHTALTERAELLVETQDVQQQNTELRQLLQLYTSSKASAETETQTTRMRQFPM</sequence>
<keyword evidence="7" id="KW-0966">Cell projection</keyword>
<dbReference type="AlphaFoldDB" id="A0AAN9H332"/>
<evidence type="ECO:0000256" key="8">
    <source>
        <dbReference type="ARBA" id="ARBA00031554"/>
    </source>
</evidence>
<keyword evidence="15" id="KW-1185">Reference proteome</keyword>
<dbReference type="GO" id="GO:0005858">
    <property type="term" value="C:axonemal dynein complex"/>
    <property type="evidence" value="ECO:0007669"/>
    <property type="project" value="InterPro"/>
</dbReference>
<dbReference type="EMBL" id="JAYKXH010000012">
    <property type="protein sequence ID" value="KAK7150871.1"/>
    <property type="molecule type" value="Genomic_DNA"/>
</dbReference>
<evidence type="ECO:0000256" key="9">
    <source>
        <dbReference type="ARBA" id="ARBA00046115"/>
    </source>
</evidence>
<comment type="caution">
    <text evidence="14">The sequence shown here is derived from an EMBL/GenBank/DDBJ whole genome shotgun (WGS) entry which is preliminary data.</text>
</comment>
<evidence type="ECO:0000256" key="5">
    <source>
        <dbReference type="ARBA" id="ARBA00023054"/>
    </source>
</evidence>
<dbReference type="InterPro" id="IPR029440">
    <property type="entry name" value="DRC1_C"/>
</dbReference>
<feature type="domain" description="Dynein regulatory complex protein 1 C-terminal" evidence="13">
    <location>
        <begin position="616"/>
        <end position="674"/>
    </location>
</feature>
<feature type="domain" description="Dynein regulatory complex protein 1/2 N-terminal" evidence="12">
    <location>
        <begin position="91"/>
        <end position="192"/>
    </location>
</feature>
<feature type="region of interest" description="Disordered" evidence="11">
    <location>
        <begin position="547"/>
        <end position="568"/>
    </location>
</feature>
<dbReference type="Pfam" id="PF14772">
    <property type="entry name" value="NYD-SP28"/>
    <property type="match status" value="1"/>
</dbReference>
<feature type="compositionally biased region" description="Acidic residues" evidence="11">
    <location>
        <begin position="554"/>
        <end position="568"/>
    </location>
</feature>